<feature type="transmembrane region" description="Helical" evidence="14">
    <location>
        <begin position="963"/>
        <end position="980"/>
    </location>
</feature>
<evidence type="ECO:0000256" key="3">
    <source>
        <dbReference type="ARBA" id="ARBA00022475"/>
    </source>
</evidence>
<comment type="subcellular location">
    <subcellularLocation>
        <location evidence="1">Cell membrane</location>
        <topology evidence="1">Multi-pass membrane protein</topology>
    </subcellularLocation>
</comment>
<keyword evidence="6 14" id="KW-0812">Transmembrane</keyword>
<dbReference type="FunFam" id="3.90.550.10:FF:000139">
    <property type="entry name" value="Chitin synthase 8"/>
    <property type="match status" value="1"/>
</dbReference>
<dbReference type="SUPFAM" id="SSF53448">
    <property type="entry name" value="Nucleotide-diphospho-sugar transferases"/>
    <property type="match status" value="1"/>
</dbReference>
<dbReference type="PANTHER" id="PTHR22914">
    <property type="entry name" value="CHITIN SYNTHASE"/>
    <property type="match status" value="1"/>
</dbReference>
<feature type="transmembrane region" description="Helical" evidence="14">
    <location>
        <begin position="1243"/>
        <end position="1263"/>
    </location>
</feature>
<feature type="transmembrane region" description="Helical" evidence="14">
    <location>
        <begin position="225"/>
        <end position="248"/>
    </location>
</feature>
<keyword evidence="17" id="KW-1185">Reference proteome</keyword>
<sequence length="1541" mass="174143">MGRAAQRFPGARGKTKPDNRDDKRDDRVKKEGKKKQEGGIIREKKKSEMDRVERDTGAGGASGSEEEDGFSDQEEARLISDDAVAEGGVSLPPKWDAFREIPPDIQTGSSAQGNWIKVGSKVLKFLTYIFTFVFVLGSSCIALSTALFMTTQLKVGRMVPHCNRLVDSTKEWEANISYLERIAWIWAVFFVLISPEVYTFIRSFRFVIFKTTRFTKHVEGVNKGLTFAIVWTVETLHTIGLFLLAFVVLPELDVLRGVMFTSCVCFVPSVLGLFFRARDAKKTNGEEESEKAKKSKATKILAIILDILAVFLQSSALIIWPYVEYQARGETVDIFILSLPLSAFLISLRWWENYFYVSKDDGTIILMFIGVIIYVKYILEDDLSALFTSASASFGQHLLNVTEVQNVIVEYSMWDVASSVPVDNTDTVRSRSAAACWLILIHIATAWICYTVGKFACKIRIQGTGFAFPLTLAVPVTTVFLFSACGWRNENLCAFHGVIPDYLFWECPSGDFLDDFIKGQFGWLGMMWLLSQLWTTVHIWTPTSGKLATTDLLFVNPWYVSLLLAHIFFDDAYTLSDDGTEKSVVNKFVKDLIEVIPKAASVVHGVEESVVKTIIRNPKRYPTPYGGRLVWTLPGKSKIICHLKDKNKIRHKKRWSQCMYMYYLLGYKLMEREDLPSERKDVMAENTFILALDGDIDFQPLAVRLLVTMMKRDKNLGAACGRIHPVGRGPMVWFQLFEYAIGHWLQKATEHMIGCVLCSPGCFSLFRGKALMSDNVMKKYTAVSKEALHYVQFDQGEDRWLCTLLLQQGYRVEYSAACDSFTHSPEGFNEFYNQRRRWVPSTMANIMDLIGDYKSTVAVNPNISLPYIFYQLLLMVGTILGPGTIFMMLVGAFVAAFKISNMTAFIGNIVPICLFMLVCLFMKSKHQLMLAQLLTALYALLMMAVIVGTALQLQEDGIASPSGIFLLSLTASFVICGLLHPQEIHCLPAGFVYYLTVPSMYLLLIIYSVFNLNDVSWGTREVPKKLTKAEEEAQQKALEEAAKNKKNKSKFVALMRRMGQQALNQTEDEGSYECSFAGLFKIMCCTRPKEDKAEVEMKKISESLDRMFTRLDRIERMVDPQPTRRSRANSLVRRPSFINHSGNTQETISPILEDEHEEQDVSTSQDGSTESHSGTSDDESVDENTNPYWLNDEALPKGETVFLKPREITFFKQLIETYLKPLDNDPKTQAKVKSDLKELRNTVVAAFIMFNAVFVLTVFLLQLNKDTLHIDWPLGVKTNISYLMPNEKHSIHMVEISKQYLELEPIGLVFVIFFAVILIVQFVAMIWHRMATFSQIMATTDIFTRFASKATNDKTNAEIVVNYVKKQQRLRGVDDETGGDGEIGGPLEERRKTFERRNTVTFLEKNREQLRRRHTRTLDAAFQKRFQQDDKLDGLASAMTGGAGRRMTMAQEVMRKSILKRRDTLFQANAGRRMTSSIGSGPGRASMSYSGQRSSAGSSMGGYDNSAFQNDASDEPVRPARTPTVRISDPRDAHLEAGSLD</sequence>
<feature type="transmembrane region" description="Helical" evidence="14">
    <location>
        <begin position="868"/>
        <end position="897"/>
    </location>
</feature>
<evidence type="ECO:0000256" key="10">
    <source>
        <dbReference type="ARBA" id="ARBA00023180"/>
    </source>
</evidence>
<dbReference type="InterPro" id="IPR029044">
    <property type="entry name" value="Nucleotide-diphossugar_trans"/>
</dbReference>
<dbReference type="InterPro" id="IPR004835">
    <property type="entry name" value="Chitin_synth"/>
</dbReference>
<keyword evidence="9 14" id="KW-0472">Membrane</keyword>
<feature type="transmembrane region" description="Helical" evidence="14">
    <location>
        <begin position="432"/>
        <end position="453"/>
    </location>
</feature>
<feature type="transmembrane region" description="Helical" evidence="14">
    <location>
        <begin position="125"/>
        <end position="149"/>
    </location>
</feature>
<dbReference type="OrthoDB" id="370884at2759"/>
<dbReference type="EC" id="2.4.1.16" evidence="2"/>
<feature type="compositionally biased region" description="Acidic residues" evidence="13">
    <location>
        <begin position="64"/>
        <end position="73"/>
    </location>
</feature>
<proteinExistence type="inferred from homology"/>
<evidence type="ECO:0000256" key="6">
    <source>
        <dbReference type="ARBA" id="ARBA00022692"/>
    </source>
</evidence>
<feature type="transmembrane region" description="Helical" evidence="14">
    <location>
        <begin position="182"/>
        <end position="204"/>
    </location>
</feature>
<evidence type="ECO:0000313" key="17">
    <source>
        <dbReference type="Proteomes" id="UP000677054"/>
    </source>
</evidence>
<dbReference type="Pfam" id="PF23000">
    <property type="entry name" value="ChitinSynthase_IV_N"/>
    <property type="match status" value="1"/>
</dbReference>
<evidence type="ECO:0000256" key="4">
    <source>
        <dbReference type="ARBA" id="ARBA00022676"/>
    </source>
</evidence>
<keyword evidence="5" id="KW-0808">Transferase</keyword>
<evidence type="ECO:0000313" key="16">
    <source>
        <dbReference type="EMBL" id="CAD7240993.1"/>
    </source>
</evidence>
<organism evidence="16">
    <name type="scientific">Darwinula stevensoni</name>
    <dbReference type="NCBI Taxonomy" id="69355"/>
    <lineage>
        <taxon>Eukaryota</taxon>
        <taxon>Metazoa</taxon>
        <taxon>Ecdysozoa</taxon>
        <taxon>Arthropoda</taxon>
        <taxon>Crustacea</taxon>
        <taxon>Oligostraca</taxon>
        <taxon>Ostracoda</taxon>
        <taxon>Podocopa</taxon>
        <taxon>Podocopida</taxon>
        <taxon>Darwinulocopina</taxon>
        <taxon>Darwinuloidea</taxon>
        <taxon>Darwinulidae</taxon>
        <taxon>Darwinula</taxon>
    </lineage>
</organism>
<keyword evidence="3" id="KW-1003">Cell membrane</keyword>
<feature type="transmembrane region" description="Helical" evidence="14">
    <location>
        <begin position="254"/>
        <end position="275"/>
    </location>
</feature>
<dbReference type="EMBL" id="LR899600">
    <property type="protein sequence ID" value="CAD7240993.1"/>
    <property type="molecule type" value="Genomic_DNA"/>
</dbReference>
<feature type="transmembrane region" description="Helical" evidence="14">
    <location>
        <begin position="465"/>
        <end position="482"/>
    </location>
</feature>
<feature type="compositionally biased region" description="Polar residues" evidence="13">
    <location>
        <begin position="1138"/>
        <end position="1148"/>
    </location>
</feature>
<name>A0A7R8X1H3_9CRUS</name>
<feature type="transmembrane region" description="Helical" evidence="14">
    <location>
        <begin position="334"/>
        <end position="351"/>
    </location>
</feature>
<feature type="transmembrane region" description="Helical" evidence="14">
    <location>
        <begin position="904"/>
        <end position="923"/>
    </location>
</feature>
<dbReference type="EMBL" id="CAJPEV010000083">
    <property type="protein sequence ID" value="CAG0880273.1"/>
    <property type="molecule type" value="Genomic_DNA"/>
</dbReference>
<gene>
    <name evidence="16" type="ORF">DSTB1V02_LOCUS995</name>
</gene>
<evidence type="ECO:0000256" key="8">
    <source>
        <dbReference type="ARBA" id="ARBA00023054"/>
    </source>
</evidence>
<feature type="compositionally biased region" description="Low complexity" evidence="13">
    <location>
        <begin position="1484"/>
        <end position="1502"/>
    </location>
</feature>
<dbReference type="GO" id="GO:0004100">
    <property type="term" value="F:chitin synthase activity"/>
    <property type="evidence" value="ECO:0007669"/>
    <property type="project" value="UniProtKB-EC"/>
</dbReference>
<feature type="compositionally biased region" description="Basic and acidic residues" evidence="13">
    <location>
        <begin position="15"/>
        <end position="56"/>
    </location>
</feature>
<protein>
    <recommendedName>
        <fullName evidence="2">chitin synthase</fullName>
        <ecNumber evidence="2">2.4.1.16</ecNumber>
    </recommendedName>
</protein>
<comment type="catalytic activity">
    <reaction evidence="12">
        <text>[(1-&gt;4)-N-acetyl-beta-D-glucosaminyl](n) + UDP-N-acetyl-alpha-D-glucosamine = [(1-&gt;4)-N-acetyl-beta-D-glucosaminyl](n+1) + UDP + H(+)</text>
        <dbReference type="Rhea" id="RHEA:16637"/>
        <dbReference type="Rhea" id="RHEA-COMP:9593"/>
        <dbReference type="Rhea" id="RHEA-COMP:9595"/>
        <dbReference type="ChEBI" id="CHEBI:15378"/>
        <dbReference type="ChEBI" id="CHEBI:17029"/>
        <dbReference type="ChEBI" id="CHEBI:57705"/>
        <dbReference type="ChEBI" id="CHEBI:58223"/>
        <dbReference type="EC" id="2.4.1.16"/>
    </reaction>
</comment>
<feature type="transmembrane region" description="Helical" evidence="14">
    <location>
        <begin position="992"/>
        <end position="1010"/>
    </location>
</feature>
<keyword evidence="4" id="KW-0328">Glycosyltransferase</keyword>
<keyword evidence="10" id="KW-0325">Glycoprotein</keyword>
<feature type="transmembrane region" description="Helical" evidence="14">
    <location>
        <begin position="300"/>
        <end position="322"/>
    </location>
</feature>
<dbReference type="GO" id="GO:0006031">
    <property type="term" value="P:chitin biosynthetic process"/>
    <property type="evidence" value="ECO:0007669"/>
    <property type="project" value="TreeGrafter"/>
</dbReference>
<dbReference type="CDD" id="cd04190">
    <property type="entry name" value="Chitin_synth_C"/>
    <property type="match status" value="1"/>
</dbReference>
<keyword evidence="8" id="KW-0175">Coiled coil</keyword>
<dbReference type="Proteomes" id="UP000677054">
    <property type="component" value="Unassembled WGS sequence"/>
</dbReference>
<feature type="transmembrane region" description="Helical" evidence="14">
    <location>
        <begin position="363"/>
        <end position="379"/>
    </location>
</feature>
<feature type="region of interest" description="Disordered" evidence="13">
    <location>
        <begin position="1467"/>
        <end position="1541"/>
    </location>
</feature>
<dbReference type="InterPro" id="IPR055120">
    <property type="entry name" value="Chs-1/2_IV_N"/>
</dbReference>
<accession>A0A7R8X1H3</accession>
<dbReference type="PANTHER" id="PTHR22914:SF42">
    <property type="entry name" value="CHITIN SYNTHASE"/>
    <property type="match status" value="1"/>
</dbReference>
<dbReference type="GO" id="GO:0005886">
    <property type="term" value="C:plasma membrane"/>
    <property type="evidence" value="ECO:0007669"/>
    <property type="project" value="UniProtKB-SubCell"/>
</dbReference>
<evidence type="ECO:0000256" key="13">
    <source>
        <dbReference type="SAM" id="MobiDB-lite"/>
    </source>
</evidence>
<evidence type="ECO:0000256" key="1">
    <source>
        <dbReference type="ARBA" id="ARBA00004651"/>
    </source>
</evidence>
<evidence type="ECO:0000256" key="9">
    <source>
        <dbReference type="ARBA" id="ARBA00023136"/>
    </source>
</evidence>
<feature type="transmembrane region" description="Helical" evidence="14">
    <location>
        <begin position="929"/>
        <end position="951"/>
    </location>
</feature>
<keyword evidence="7 14" id="KW-1133">Transmembrane helix</keyword>
<comment type="similarity">
    <text evidence="11">Belongs to the chitin synthase family. Class IV subfamily.</text>
</comment>
<feature type="region of interest" description="Disordered" evidence="13">
    <location>
        <begin position="1115"/>
        <end position="1191"/>
    </location>
</feature>
<evidence type="ECO:0000259" key="15">
    <source>
        <dbReference type="Pfam" id="PF23000"/>
    </source>
</evidence>
<feature type="domain" description="Chitin synthase chs-1/2 N-terminal putative transporter" evidence="15">
    <location>
        <begin position="119"/>
        <end position="533"/>
    </location>
</feature>
<feature type="transmembrane region" description="Helical" evidence="14">
    <location>
        <begin position="1306"/>
        <end position="1327"/>
    </location>
</feature>
<evidence type="ECO:0000256" key="14">
    <source>
        <dbReference type="SAM" id="Phobius"/>
    </source>
</evidence>
<evidence type="ECO:0000256" key="11">
    <source>
        <dbReference type="ARBA" id="ARBA00046329"/>
    </source>
</evidence>
<evidence type="ECO:0000256" key="2">
    <source>
        <dbReference type="ARBA" id="ARBA00012543"/>
    </source>
</evidence>
<feature type="compositionally biased region" description="Polar residues" evidence="13">
    <location>
        <begin position="1161"/>
        <end position="1174"/>
    </location>
</feature>
<feature type="region of interest" description="Disordered" evidence="13">
    <location>
        <begin position="1"/>
        <end position="74"/>
    </location>
</feature>
<evidence type="ECO:0000256" key="7">
    <source>
        <dbReference type="ARBA" id="ARBA00022989"/>
    </source>
</evidence>
<evidence type="ECO:0000256" key="12">
    <source>
        <dbReference type="ARBA" id="ARBA00048014"/>
    </source>
</evidence>
<evidence type="ECO:0000256" key="5">
    <source>
        <dbReference type="ARBA" id="ARBA00022679"/>
    </source>
</evidence>
<reference evidence="16" key="1">
    <citation type="submission" date="2020-11" db="EMBL/GenBank/DDBJ databases">
        <authorList>
            <person name="Tran Van P."/>
        </authorList>
    </citation>
    <scope>NUCLEOTIDE SEQUENCE</scope>
</reference>
<dbReference type="Pfam" id="PF03142">
    <property type="entry name" value="Chitin_synth_2"/>
    <property type="match status" value="1"/>
</dbReference>